<reference evidence="1" key="1">
    <citation type="submission" date="2023-04" db="EMBL/GenBank/DDBJ databases">
        <title>Draft Genome sequencing of Naganishia species isolated from polar environments using Oxford Nanopore Technology.</title>
        <authorList>
            <person name="Leo P."/>
            <person name="Venkateswaran K."/>
        </authorList>
    </citation>
    <scope>NUCLEOTIDE SEQUENCE</scope>
    <source>
        <strain evidence="1">MNA-CCFEE 5423</strain>
    </source>
</reference>
<evidence type="ECO:0000313" key="1">
    <source>
        <dbReference type="EMBL" id="KAJ9099343.1"/>
    </source>
</evidence>
<dbReference type="Proteomes" id="UP001227268">
    <property type="component" value="Unassembled WGS sequence"/>
</dbReference>
<sequence>MQAVFEMTGRNSLKFGKFVIDEGNRHKKKPLFISQVAQKWNAMDPTLKEEFKETAVAKTNKIKSDKVAKMPPAAVLKEVKQYEGGLRNTVSEYLHVIWRELTRSVLVPQTVTLSRHDVEIISFVVPNYKCQIPGYNGTIIASSPILQKLFHDQLVKNDQGEEEGEAADIQMRQQESLKTTVRGTFHKTLRNIVDLESKAVRQPYVHLILSNDSK</sequence>
<dbReference type="EMBL" id="JASBWT010000013">
    <property type="protein sequence ID" value="KAJ9099343.1"/>
    <property type="molecule type" value="Genomic_DNA"/>
</dbReference>
<gene>
    <name evidence="1" type="ORF">QFC21_004224</name>
</gene>
<proteinExistence type="predicted"/>
<name>A0ACC2VJM2_9TREE</name>
<accession>A0ACC2VJM2</accession>
<comment type="caution">
    <text evidence="1">The sequence shown here is derived from an EMBL/GenBank/DDBJ whole genome shotgun (WGS) entry which is preliminary data.</text>
</comment>
<protein>
    <submittedName>
        <fullName evidence="1">Uncharacterized protein</fullName>
    </submittedName>
</protein>
<evidence type="ECO:0000313" key="2">
    <source>
        <dbReference type="Proteomes" id="UP001227268"/>
    </source>
</evidence>
<organism evidence="1 2">
    <name type="scientific">Naganishia friedmannii</name>
    <dbReference type="NCBI Taxonomy" id="89922"/>
    <lineage>
        <taxon>Eukaryota</taxon>
        <taxon>Fungi</taxon>
        <taxon>Dikarya</taxon>
        <taxon>Basidiomycota</taxon>
        <taxon>Agaricomycotina</taxon>
        <taxon>Tremellomycetes</taxon>
        <taxon>Filobasidiales</taxon>
        <taxon>Filobasidiaceae</taxon>
        <taxon>Naganishia</taxon>
    </lineage>
</organism>
<keyword evidence="2" id="KW-1185">Reference proteome</keyword>